<evidence type="ECO:0000256" key="2">
    <source>
        <dbReference type="ARBA" id="ARBA00023015"/>
    </source>
</evidence>
<dbReference type="AlphaFoldDB" id="A0A9N9EGY0"/>
<dbReference type="GO" id="GO:0005634">
    <property type="term" value="C:nucleus"/>
    <property type="evidence" value="ECO:0007669"/>
    <property type="project" value="UniProtKB-SubCell"/>
</dbReference>
<comment type="subcellular location">
    <subcellularLocation>
        <location evidence="1">Nucleus</location>
    </subcellularLocation>
</comment>
<accession>A0A9N9EGY0</accession>
<dbReference type="PANTHER" id="PTHR33572">
    <property type="entry name" value="SPORE DEVELOPMENT REGULATOR VOSA"/>
    <property type="match status" value="1"/>
</dbReference>
<name>A0A9N9EGY0_FUNMO</name>
<dbReference type="Gene3D" id="2.60.40.3960">
    <property type="entry name" value="Velvet domain"/>
    <property type="match status" value="1"/>
</dbReference>
<organism evidence="6 7">
    <name type="scientific">Funneliformis mosseae</name>
    <name type="common">Endomycorrhizal fungus</name>
    <name type="synonym">Glomus mosseae</name>
    <dbReference type="NCBI Taxonomy" id="27381"/>
    <lineage>
        <taxon>Eukaryota</taxon>
        <taxon>Fungi</taxon>
        <taxon>Fungi incertae sedis</taxon>
        <taxon>Mucoromycota</taxon>
        <taxon>Glomeromycotina</taxon>
        <taxon>Glomeromycetes</taxon>
        <taxon>Glomerales</taxon>
        <taxon>Glomeraceae</taxon>
        <taxon>Funneliformis</taxon>
    </lineage>
</organism>
<dbReference type="InterPro" id="IPR037525">
    <property type="entry name" value="Velvet_dom"/>
</dbReference>
<reference evidence="6" key="1">
    <citation type="submission" date="2021-06" db="EMBL/GenBank/DDBJ databases">
        <authorList>
            <person name="Kallberg Y."/>
            <person name="Tangrot J."/>
            <person name="Rosling A."/>
        </authorList>
    </citation>
    <scope>NUCLEOTIDE SEQUENCE</scope>
    <source>
        <strain evidence="6">87-6 pot B 2015</strain>
    </source>
</reference>
<keyword evidence="2" id="KW-0805">Transcription regulation</keyword>
<dbReference type="Proteomes" id="UP000789375">
    <property type="component" value="Unassembled WGS sequence"/>
</dbReference>
<sequence length="183" mass="20858">MEHSITNWRFQLEVVQQPIHARMSGFGEDRGRRLISPLPFVRLRILDGNKPINIDSIDAGFFILQANLHEFQSGLEVTSMYLIGEKFANGQKLEDTSGNQDIWFVYKDLSVRSDGQFFFEFNLICIGWQGSINLGFMPINVLESVRSNTFTVFSSRTFPGMIDPTPLSRCFAKQGNKIPSRSK</sequence>
<dbReference type="InterPro" id="IPR021740">
    <property type="entry name" value="Velvet"/>
</dbReference>
<keyword evidence="7" id="KW-1185">Reference proteome</keyword>
<proteinExistence type="predicted"/>
<protein>
    <submittedName>
        <fullName evidence="6">11434_t:CDS:1</fullName>
    </submittedName>
</protein>
<evidence type="ECO:0000256" key="3">
    <source>
        <dbReference type="ARBA" id="ARBA00023163"/>
    </source>
</evidence>
<evidence type="ECO:0000256" key="4">
    <source>
        <dbReference type="ARBA" id="ARBA00023242"/>
    </source>
</evidence>
<comment type="caution">
    <text evidence="6">The sequence shown here is derived from an EMBL/GenBank/DDBJ whole genome shotgun (WGS) entry which is preliminary data.</text>
</comment>
<dbReference type="Pfam" id="PF11754">
    <property type="entry name" value="Velvet"/>
    <property type="match status" value="2"/>
</dbReference>
<dbReference type="PROSITE" id="PS51821">
    <property type="entry name" value="VELVET"/>
    <property type="match status" value="1"/>
</dbReference>
<gene>
    <name evidence="6" type="ORF">FMOSSE_LOCUS12531</name>
</gene>
<keyword evidence="4" id="KW-0539">Nucleus</keyword>
<evidence type="ECO:0000259" key="5">
    <source>
        <dbReference type="PROSITE" id="PS51821"/>
    </source>
</evidence>
<evidence type="ECO:0000313" key="7">
    <source>
        <dbReference type="Proteomes" id="UP000789375"/>
    </source>
</evidence>
<evidence type="ECO:0000313" key="6">
    <source>
        <dbReference type="EMBL" id="CAG8673499.1"/>
    </source>
</evidence>
<dbReference type="InterPro" id="IPR038491">
    <property type="entry name" value="Velvet_dom_sf"/>
</dbReference>
<dbReference type="EMBL" id="CAJVPP010006062">
    <property type="protein sequence ID" value="CAG8673499.1"/>
    <property type="molecule type" value="Genomic_DNA"/>
</dbReference>
<keyword evidence="3" id="KW-0804">Transcription</keyword>
<evidence type="ECO:0000256" key="1">
    <source>
        <dbReference type="ARBA" id="ARBA00004123"/>
    </source>
</evidence>
<feature type="domain" description="Velvet" evidence="5">
    <location>
        <begin position="5"/>
        <end position="181"/>
    </location>
</feature>
<dbReference type="PANTHER" id="PTHR33572:SF3">
    <property type="entry name" value="VELVET COMPLEX SUBUNIT B"/>
    <property type="match status" value="1"/>
</dbReference>